<name>A0A7X6GYK7_9RHOB</name>
<keyword evidence="3" id="KW-1185">Reference proteome</keyword>
<accession>A0A7X6GYK7</accession>
<dbReference type="EMBL" id="JAAZQQ010000002">
    <property type="protein sequence ID" value="NKX44029.1"/>
    <property type="molecule type" value="Genomic_DNA"/>
</dbReference>
<reference evidence="2 3" key="1">
    <citation type="submission" date="2020-04" db="EMBL/GenBank/DDBJ databases">
        <authorList>
            <person name="Yoon J."/>
        </authorList>
    </citation>
    <scope>NUCLEOTIDE SEQUENCE [LARGE SCALE GENOMIC DNA]</scope>
    <source>
        <strain evidence="2 3">KMU-115</strain>
    </source>
</reference>
<dbReference type="AlphaFoldDB" id="A0A7X6GYK7"/>
<dbReference type="Gene3D" id="2.40.160.20">
    <property type="match status" value="1"/>
</dbReference>
<comment type="caution">
    <text evidence="2">The sequence shown here is derived from an EMBL/GenBank/DDBJ whole genome shotgun (WGS) entry which is preliminary data.</text>
</comment>
<dbReference type="RefSeq" id="WP_168622429.1">
    <property type="nucleotide sequence ID" value="NZ_JAAZQQ010000002.1"/>
</dbReference>
<gene>
    <name evidence="2" type="ORF">HCU73_05460</name>
</gene>
<evidence type="ECO:0000256" key="1">
    <source>
        <dbReference type="SAM" id="SignalP"/>
    </source>
</evidence>
<evidence type="ECO:0008006" key="4">
    <source>
        <dbReference type="Google" id="ProtNLM"/>
    </source>
</evidence>
<feature type="signal peptide" evidence="1">
    <location>
        <begin position="1"/>
        <end position="23"/>
    </location>
</feature>
<dbReference type="InterPro" id="IPR011250">
    <property type="entry name" value="OMP/PagP_B-barrel"/>
</dbReference>
<proteinExistence type="predicted"/>
<dbReference type="Proteomes" id="UP000526408">
    <property type="component" value="Unassembled WGS sequence"/>
</dbReference>
<sequence>MKDTLFATLVAVASLGLSAGTAAADAAGPLALDGTASTQASVTYGPYLRFEIGGALTTLGDAYWLPPGQSDPQIDFDLDGDDVGFGAIAVGFDWQNGVRADLALLRTGDIGFAGPCASASDGSPCDGTQQANFLDQHADISDGSVHSAALMANLFYAPLEARGSAATFQPYVVAGLGLARNAVDYWTRVNPAATQPTRTFGSNTTTDLAWSIGIGASWQLTRPGDRPILLDVSLRHYDFGTAVGGSTSAQQGGIPREPLTFELTSQVLTVGLRIPLQRY</sequence>
<evidence type="ECO:0000313" key="3">
    <source>
        <dbReference type="Proteomes" id="UP000526408"/>
    </source>
</evidence>
<organism evidence="2 3">
    <name type="scientific">Roseicyclus persicicus</name>
    <dbReference type="NCBI Taxonomy" id="2650661"/>
    <lineage>
        <taxon>Bacteria</taxon>
        <taxon>Pseudomonadati</taxon>
        <taxon>Pseudomonadota</taxon>
        <taxon>Alphaproteobacteria</taxon>
        <taxon>Rhodobacterales</taxon>
        <taxon>Roseobacteraceae</taxon>
        <taxon>Roseicyclus</taxon>
    </lineage>
</organism>
<dbReference type="SUPFAM" id="SSF56925">
    <property type="entry name" value="OMPA-like"/>
    <property type="match status" value="1"/>
</dbReference>
<keyword evidence="1" id="KW-0732">Signal</keyword>
<protein>
    <recommendedName>
        <fullName evidence="4">Porin family protein</fullName>
    </recommendedName>
</protein>
<evidence type="ECO:0000313" key="2">
    <source>
        <dbReference type="EMBL" id="NKX44029.1"/>
    </source>
</evidence>
<feature type="chain" id="PRO_5031498967" description="Porin family protein" evidence="1">
    <location>
        <begin position="24"/>
        <end position="279"/>
    </location>
</feature>